<proteinExistence type="predicted"/>
<comment type="caution">
    <text evidence="1">The sequence shown here is derived from an EMBL/GenBank/DDBJ whole genome shotgun (WGS) entry which is preliminary data.</text>
</comment>
<feature type="non-terminal residue" evidence="1">
    <location>
        <position position="137"/>
    </location>
</feature>
<organism evidence="1">
    <name type="scientific">marine sediment metagenome</name>
    <dbReference type="NCBI Taxonomy" id="412755"/>
    <lineage>
        <taxon>unclassified sequences</taxon>
        <taxon>metagenomes</taxon>
        <taxon>ecological metagenomes</taxon>
    </lineage>
</organism>
<dbReference type="EMBL" id="BARS01003952">
    <property type="protein sequence ID" value="GAF70665.1"/>
    <property type="molecule type" value="Genomic_DNA"/>
</dbReference>
<name>X0T3N6_9ZZZZ</name>
<sequence>MAFCSCCECLDLEFGIIARNSPCEFFGVGLSFVNAGYVGNECIDTEQEQLNVIGAAFWLYAINVGIINNFRFDELMATPAPEYTSTLENTFVDNWCYMESFIFEEDFTFPCETQQKLKEYFKDCCSTMPIGTCLNIA</sequence>
<reference evidence="1" key="1">
    <citation type="journal article" date="2014" name="Front. Microbiol.">
        <title>High frequency of phylogenetically diverse reductive dehalogenase-homologous genes in deep subseafloor sedimentary metagenomes.</title>
        <authorList>
            <person name="Kawai M."/>
            <person name="Futagami T."/>
            <person name="Toyoda A."/>
            <person name="Takaki Y."/>
            <person name="Nishi S."/>
            <person name="Hori S."/>
            <person name="Arai W."/>
            <person name="Tsubouchi T."/>
            <person name="Morono Y."/>
            <person name="Uchiyama I."/>
            <person name="Ito T."/>
            <person name="Fujiyama A."/>
            <person name="Inagaki F."/>
            <person name="Takami H."/>
        </authorList>
    </citation>
    <scope>NUCLEOTIDE SEQUENCE</scope>
    <source>
        <strain evidence="1">Expedition CK06-06</strain>
    </source>
</reference>
<gene>
    <name evidence="1" type="ORF">S01H1_07684</name>
</gene>
<protein>
    <submittedName>
        <fullName evidence="1">Uncharacterized protein</fullName>
    </submittedName>
</protein>
<evidence type="ECO:0000313" key="1">
    <source>
        <dbReference type="EMBL" id="GAF70665.1"/>
    </source>
</evidence>
<accession>X0T3N6</accession>
<dbReference type="AlphaFoldDB" id="X0T3N6"/>